<dbReference type="AlphaFoldDB" id="A0A1C8YXN5"/>
<keyword evidence="2" id="KW-0455">Luminescence</keyword>
<dbReference type="GO" id="GO:0008218">
    <property type="term" value="P:bioluminescence"/>
    <property type="evidence" value="ECO:0007669"/>
    <property type="project" value="UniProtKB-KW"/>
</dbReference>
<evidence type="ECO:0000256" key="3">
    <source>
        <dbReference type="ARBA" id="ARBA00023262"/>
    </source>
</evidence>
<name>A0A1C8YXN5_9METZ</name>
<proteinExistence type="evidence at transcript level"/>
<dbReference type="EMBL" id="KT964723">
    <property type="protein sequence ID" value="AOI27776.1"/>
    <property type="molecule type" value="mRNA"/>
</dbReference>
<organism evidence="4">
    <name type="scientific">Dryodora glandiformis</name>
    <dbReference type="NCBI Taxonomy" id="1566677"/>
    <lineage>
        <taxon>Eukaryota</taxon>
        <taxon>Metazoa</taxon>
        <taxon>Ctenophora</taxon>
        <taxon>Tentaculata</taxon>
        <taxon>Cydippida</taxon>
        <taxon>Dryodoridae</taxon>
        <taxon>Dryodora</taxon>
    </lineage>
</organism>
<dbReference type="InterPro" id="IPR009017">
    <property type="entry name" value="GFP"/>
</dbReference>
<sequence>MDHRMERAESMFTGTSRSKVIADIEFQPGTIIKVTGEGYSYAREGQQTLELNSITSLPVNFGIVGTLIQTSFRMYTLYPGNMIYDFFKTSFPGTMNVEMKGVFSDGMTMDSVCTLSFVNGTLICRCQMKFDNLNSDGICVSEELTPTLPSFENIHQGDTADEVQTWMDLVWGVGDGSRYSCRLDTVVKCGGNFAPCHHFIGHDFKLTEKSANNMHFAQKVKSRATRINYYKNSQ</sequence>
<dbReference type="SUPFAM" id="SSF54511">
    <property type="entry name" value="GFP-like"/>
    <property type="match status" value="1"/>
</dbReference>
<accession>A0A1C8YXN5</accession>
<evidence type="ECO:0000256" key="1">
    <source>
        <dbReference type="ARBA" id="ARBA00008949"/>
    </source>
</evidence>
<protein>
    <submittedName>
        <fullName evidence="4">Putative nonfluorescent protein</fullName>
    </submittedName>
</protein>
<dbReference type="Gene3D" id="2.40.155.10">
    <property type="entry name" value="Green fluorescent protein"/>
    <property type="match status" value="1"/>
</dbReference>
<keyword evidence="3" id="KW-0599">Photoprotein</keyword>
<dbReference type="InterPro" id="IPR011584">
    <property type="entry name" value="GFP-related"/>
</dbReference>
<reference evidence="4" key="1">
    <citation type="journal article" date="2016" name="BMC Evol. Biol.">
        <title>Non-excitable fluorescent protein orthologs found in ctenophores.</title>
        <authorList>
            <person name="Francis W.R."/>
            <person name="Christianson L.M."/>
            <person name="Powers M.L."/>
            <person name="Schnitzler C.E."/>
            <person name="D Haddock S.H."/>
        </authorList>
    </citation>
    <scope>NUCLEOTIDE SEQUENCE</scope>
    <source>
        <strain evidence="4">BW2</strain>
    </source>
</reference>
<evidence type="ECO:0000256" key="2">
    <source>
        <dbReference type="ARBA" id="ARBA00023223"/>
    </source>
</evidence>
<comment type="similarity">
    <text evidence="1">Belongs to the GFP family.</text>
</comment>
<evidence type="ECO:0000313" key="4">
    <source>
        <dbReference type="EMBL" id="AOI27776.1"/>
    </source>
</evidence>
<dbReference type="Pfam" id="PF01353">
    <property type="entry name" value="GFP"/>
    <property type="match status" value="1"/>
</dbReference>